<accession>A0A348WEH8</accession>
<reference evidence="1 2" key="1">
    <citation type="journal article" date="2018" name="Nat. Biotechnol.">
        <title>A standardized bacterial taxonomy based on genome phylogeny substantially revises the tree of life.</title>
        <authorList>
            <person name="Parks D.H."/>
            <person name="Chuvochina M."/>
            <person name="Waite D.W."/>
            <person name="Rinke C."/>
            <person name="Skarshewski A."/>
            <person name="Chaumeil P.A."/>
            <person name="Hugenholtz P."/>
        </authorList>
    </citation>
    <scope>NUCLEOTIDE SEQUENCE [LARGE SCALE GENOMIC DNA]</scope>
    <source>
        <strain evidence="1">UBA9169</strain>
    </source>
</reference>
<evidence type="ECO:0008006" key="3">
    <source>
        <dbReference type="Google" id="ProtNLM"/>
    </source>
</evidence>
<sequence length="172" mass="19224">MSVSFKIEGLRDLDAQLEKLSKSAGKGVLRRTLRDAAEPLAEKARAIVRKKKRALEKSITISTKLDERQGRMHRRMFRDDKASVEMFVGPSYELGDGGRHGHLVEFGTAPHIVGGVFKGARHPGTAPQPFMRPAWDADQQQMLERLKAKLWAEIQKSIARAERKAARQAAKG</sequence>
<dbReference type="Pfam" id="PF04883">
    <property type="entry name" value="HK97-gp10_like"/>
    <property type="match status" value="1"/>
</dbReference>
<proteinExistence type="predicted"/>
<protein>
    <recommendedName>
        <fullName evidence="3">HK97 gp10 family phage protein</fullName>
    </recommendedName>
</protein>
<evidence type="ECO:0000313" key="2">
    <source>
        <dbReference type="Proteomes" id="UP000264719"/>
    </source>
</evidence>
<dbReference type="NCBIfam" id="TIGR01725">
    <property type="entry name" value="phge_HK97_gp10"/>
    <property type="match status" value="1"/>
</dbReference>
<dbReference type="EMBL" id="DMVW01000128">
    <property type="protein sequence ID" value="HAR52940.1"/>
    <property type="molecule type" value="Genomic_DNA"/>
</dbReference>
<evidence type="ECO:0000313" key="1">
    <source>
        <dbReference type="EMBL" id="HAR52940.1"/>
    </source>
</evidence>
<comment type="caution">
    <text evidence="1">The sequence shown here is derived from an EMBL/GenBank/DDBJ whole genome shotgun (WGS) entry which is preliminary data.</text>
</comment>
<dbReference type="RefSeq" id="WP_339855904.1">
    <property type="nucleotide sequence ID" value="NZ_CAXAXR010000028.1"/>
</dbReference>
<dbReference type="Proteomes" id="UP000264719">
    <property type="component" value="Unassembled WGS sequence"/>
</dbReference>
<organism evidence="1 2">
    <name type="scientific">Roseovarius nubinhibens</name>
    <dbReference type="NCBI Taxonomy" id="314263"/>
    <lineage>
        <taxon>Bacteria</taxon>
        <taxon>Pseudomonadati</taxon>
        <taxon>Pseudomonadota</taxon>
        <taxon>Alphaproteobacteria</taxon>
        <taxon>Rhodobacterales</taxon>
        <taxon>Roseobacteraceae</taxon>
        <taxon>Roseovarius</taxon>
    </lineage>
</organism>
<dbReference type="InterPro" id="IPR010064">
    <property type="entry name" value="HK97-gp10_tail"/>
</dbReference>
<name>A0A348WEH8_9RHOB</name>
<dbReference type="AlphaFoldDB" id="A0A348WEH8"/>
<gene>
    <name evidence="1" type="ORF">DCS45_13845</name>
</gene>